<gene>
    <name evidence="7" type="ORF">NAPIS_ORF01975</name>
</gene>
<reference evidence="7 8" key="1">
    <citation type="journal article" date="2013" name="BMC Genomics">
        <title>Genome sequencing and comparative genomics of honey bee microsporidia, Nosema apis reveal novel insights into host-parasite interactions.</title>
        <authorList>
            <person name="Chen Yp."/>
            <person name="Pettis J.S."/>
            <person name="Zhao Y."/>
            <person name="Liu X."/>
            <person name="Tallon L.J."/>
            <person name="Sadzewicz L.D."/>
            <person name="Li R."/>
            <person name="Zheng H."/>
            <person name="Huang S."/>
            <person name="Zhang X."/>
            <person name="Hamilton M.C."/>
            <person name="Pernal S.F."/>
            <person name="Melathopoulos A.P."/>
            <person name="Yan X."/>
            <person name="Evans J.D."/>
        </authorList>
    </citation>
    <scope>NUCLEOTIDE SEQUENCE [LARGE SCALE GENOMIC DNA]</scope>
    <source>
        <strain evidence="7 8">BRL 01</strain>
    </source>
</reference>
<dbReference type="Proteomes" id="UP000053780">
    <property type="component" value="Unassembled WGS sequence"/>
</dbReference>
<accession>T0MBA1</accession>
<keyword evidence="2 5" id="KW-0378">Hydrolase</keyword>
<evidence type="ECO:0000313" key="7">
    <source>
        <dbReference type="EMBL" id="EQB60466.1"/>
    </source>
</evidence>
<dbReference type="Pfam" id="PF01734">
    <property type="entry name" value="Patatin"/>
    <property type="match status" value="1"/>
</dbReference>
<comment type="similarity">
    <text evidence="1">Belongs to the NTE family.</text>
</comment>
<feature type="active site" description="Proton acceptor" evidence="5">
    <location>
        <position position="240"/>
    </location>
</feature>
<evidence type="ECO:0000259" key="6">
    <source>
        <dbReference type="PROSITE" id="PS51635"/>
    </source>
</evidence>
<keyword evidence="3 5" id="KW-0442">Lipid degradation</keyword>
<dbReference type="GO" id="GO:0016042">
    <property type="term" value="P:lipid catabolic process"/>
    <property type="evidence" value="ECO:0007669"/>
    <property type="project" value="UniProtKB-UniRule"/>
</dbReference>
<evidence type="ECO:0000256" key="3">
    <source>
        <dbReference type="ARBA" id="ARBA00022963"/>
    </source>
</evidence>
<feature type="domain" description="PNPLA" evidence="6">
    <location>
        <begin position="89"/>
        <end position="253"/>
    </location>
</feature>
<dbReference type="InterPro" id="IPR001423">
    <property type="entry name" value="LysoPLipase_patatin_CS"/>
</dbReference>
<evidence type="ECO:0000256" key="5">
    <source>
        <dbReference type="PROSITE-ProRule" id="PRU01161"/>
    </source>
</evidence>
<dbReference type="PANTHER" id="PTHR14226:SF29">
    <property type="entry name" value="NEUROPATHY TARGET ESTERASE SWS"/>
    <property type="match status" value="1"/>
</dbReference>
<proteinExistence type="inferred from homology"/>
<dbReference type="VEuPathDB" id="MicrosporidiaDB:NAPIS_ORF01975"/>
<dbReference type="Gene3D" id="3.40.1090.10">
    <property type="entry name" value="Cytosolic phospholipase A2 catalytic domain"/>
    <property type="match status" value="2"/>
</dbReference>
<dbReference type="PANTHER" id="PTHR14226">
    <property type="entry name" value="NEUROPATHY TARGET ESTERASE/SWISS CHEESE D.MELANOGASTER"/>
    <property type="match status" value="1"/>
</dbReference>
<dbReference type="GO" id="GO:0046470">
    <property type="term" value="P:phosphatidylcholine metabolic process"/>
    <property type="evidence" value="ECO:0007669"/>
    <property type="project" value="InterPro"/>
</dbReference>
<dbReference type="OrthoDB" id="421051at2759"/>
<dbReference type="InterPro" id="IPR050301">
    <property type="entry name" value="NTE"/>
</dbReference>
<sequence>MQCFNDYNIKNVEYVKLYEKNPNMKKKSFSISKNLKNGVYATQNNIFNSFHYNLNKRFHHVLSPNNSILFSTKDYDRLARFLQGKRIGLVLGGGGARGIAHIGIIQALEEQGIPIDIVGGCSMGAFVGALYCKECDNSLVFKETKKFSSKAKSILYFFLDLTYPLMSLFRGKYLNSIIKSSFKNTNIEHLWIEYFCISTNLYTNEEEIHSTGTIWKYLRASMGLCGYVPPVCDEKGFLVDGGYLNNLPVDIMLKKDVYKIIAVDVGSKNYNDYDEHDECLNGFVGLVHKLLGVRKYITMQEIQYRLAFLSSENKLKNINNNKNVFLIRPELEGVNTMDFNKFDEIVACGYAYGKKVIEEWKKSGVYEKYFNQKKSIVRRRYSV</sequence>
<evidence type="ECO:0000256" key="4">
    <source>
        <dbReference type="ARBA" id="ARBA00023098"/>
    </source>
</evidence>
<dbReference type="InterPro" id="IPR002641">
    <property type="entry name" value="PNPLA_dom"/>
</dbReference>
<protein>
    <submittedName>
        <fullName evidence="7">Pnpla7 protein</fullName>
    </submittedName>
</protein>
<keyword evidence="8" id="KW-1185">Reference proteome</keyword>
<evidence type="ECO:0000313" key="8">
    <source>
        <dbReference type="Proteomes" id="UP000053780"/>
    </source>
</evidence>
<dbReference type="PROSITE" id="PS01237">
    <property type="entry name" value="UPF0028"/>
    <property type="match status" value="1"/>
</dbReference>
<feature type="active site" description="Nucleophile" evidence="5">
    <location>
        <position position="122"/>
    </location>
</feature>
<dbReference type="PROSITE" id="PS51635">
    <property type="entry name" value="PNPLA"/>
    <property type="match status" value="1"/>
</dbReference>
<dbReference type="GO" id="GO:0004622">
    <property type="term" value="F:phosphatidylcholine lysophospholipase activity"/>
    <property type="evidence" value="ECO:0007669"/>
    <property type="project" value="InterPro"/>
</dbReference>
<feature type="short sequence motif" description="GXGXXG" evidence="5">
    <location>
        <begin position="93"/>
        <end position="98"/>
    </location>
</feature>
<feature type="short sequence motif" description="DGA/G" evidence="5">
    <location>
        <begin position="240"/>
        <end position="242"/>
    </location>
</feature>
<evidence type="ECO:0000256" key="1">
    <source>
        <dbReference type="ARBA" id="ARBA00006636"/>
    </source>
</evidence>
<dbReference type="SUPFAM" id="SSF52151">
    <property type="entry name" value="FabD/lysophospholipase-like"/>
    <property type="match status" value="1"/>
</dbReference>
<feature type="short sequence motif" description="GXSXG" evidence="5">
    <location>
        <begin position="120"/>
        <end position="124"/>
    </location>
</feature>
<name>T0MBA1_9MICR</name>
<keyword evidence="4 5" id="KW-0443">Lipid metabolism</keyword>
<dbReference type="InterPro" id="IPR016035">
    <property type="entry name" value="Acyl_Trfase/lysoPLipase"/>
</dbReference>
<evidence type="ECO:0000256" key="2">
    <source>
        <dbReference type="ARBA" id="ARBA00022801"/>
    </source>
</evidence>
<dbReference type="AlphaFoldDB" id="T0MBA1"/>
<dbReference type="HOGENOM" id="CLU_047251_4_1_1"/>
<dbReference type="EMBL" id="KE647285">
    <property type="protein sequence ID" value="EQB60466.1"/>
    <property type="molecule type" value="Genomic_DNA"/>
</dbReference>
<organism evidence="7 8">
    <name type="scientific">Vairimorpha apis BRL 01</name>
    <dbReference type="NCBI Taxonomy" id="1037528"/>
    <lineage>
        <taxon>Eukaryota</taxon>
        <taxon>Fungi</taxon>
        <taxon>Fungi incertae sedis</taxon>
        <taxon>Microsporidia</taxon>
        <taxon>Nosematidae</taxon>
        <taxon>Vairimorpha</taxon>
    </lineage>
</organism>